<gene>
    <name evidence="1" type="ORF">F5148DRAFT_590143</name>
</gene>
<protein>
    <submittedName>
        <fullName evidence="1">Uncharacterized protein</fullName>
    </submittedName>
</protein>
<reference evidence="1" key="1">
    <citation type="submission" date="2021-03" db="EMBL/GenBank/DDBJ databases">
        <title>Evolutionary priming and transition to the ectomycorrhizal habit in an iconic lineage of mushroom-forming fungi: is preadaptation a requirement?</title>
        <authorList>
            <consortium name="DOE Joint Genome Institute"/>
            <person name="Looney B.P."/>
            <person name="Miyauchi S."/>
            <person name="Morin E."/>
            <person name="Drula E."/>
            <person name="Courty P.E."/>
            <person name="Chicoki N."/>
            <person name="Fauchery L."/>
            <person name="Kohler A."/>
            <person name="Kuo A."/>
            <person name="LaButti K."/>
            <person name="Pangilinan J."/>
            <person name="Lipzen A."/>
            <person name="Riley R."/>
            <person name="Andreopoulos W."/>
            <person name="He G."/>
            <person name="Johnson J."/>
            <person name="Barry K.W."/>
            <person name="Grigoriev I.V."/>
            <person name="Nagy L."/>
            <person name="Hibbett D."/>
            <person name="Henrissat B."/>
            <person name="Matheny P.B."/>
            <person name="Labbe J."/>
            <person name="Martin A.F."/>
        </authorList>
    </citation>
    <scope>NUCLEOTIDE SEQUENCE</scope>
    <source>
        <strain evidence="1">BPL698</strain>
    </source>
</reference>
<proteinExistence type="predicted"/>
<dbReference type="Proteomes" id="UP001207468">
    <property type="component" value="Unassembled WGS sequence"/>
</dbReference>
<keyword evidence="2" id="KW-1185">Reference proteome</keyword>
<comment type="caution">
    <text evidence="1">The sequence shown here is derived from an EMBL/GenBank/DDBJ whole genome shotgun (WGS) entry which is preliminary data.</text>
</comment>
<evidence type="ECO:0000313" key="2">
    <source>
        <dbReference type="Proteomes" id="UP001207468"/>
    </source>
</evidence>
<name>A0ACC0TXJ4_9AGAM</name>
<dbReference type="EMBL" id="JAGFNK010000428">
    <property type="protein sequence ID" value="KAI9450498.1"/>
    <property type="molecule type" value="Genomic_DNA"/>
</dbReference>
<sequence>MRTSSVFAIFCLSVGITASQDETLVWNKQPLIPFGRLGQAQRNEFWSIKSRVDEHKATLDSIVNHRDKAEHEEAYNMYLKNVRPERSDLIMWNIDHPTKDGKDLLNNLNRDMKVARDSHDMARRARNKAEWDNLVFIKGVGLCHRGKGRLVGRE</sequence>
<accession>A0ACC0TXJ4</accession>
<organism evidence="1 2">
    <name type="scientific">Russula earlei</name>
    <dbReference type="NCBI Taxonomy" id="71964"/>
    <lineage>
        <taxon>Eukaryota</taxon>
        <taxon>Fungi</taxon>
        <taxon>Dikarya</taxon>
        <taxon>Basidiomycota</taxon>
        <taxon>Agaricomycotina</taxon>
        <taxon>Agaricomycetes</taxon>
        <taxon>Russulales</taxon>
        <taxon>Russulaceae</taxon>
        <taxon>Russula</taxon>
    </lineage>
</organism>
<evidence type="ECO:0000313" key="1">
    <source>
        <dbReference type="EMBL" id="KAI9450498.1"/>
    </source>
</evidence>